<dbReference type="Pfam" id="PF00588">
    <property type="entry name" value="SpoU_methylase"/>
    <property type="match status" value="1"/>
</dbReference>
<dbReference type="InterPro" id="IPR029028">
    <property type="entry name" value="Alpha/beta_knot_MTases"/>
</dbReference>
<dbReference type="SUPFAM" id="SSF75217">
    <property type="entry name" value="alpha/beta knot"/>
    <property type="match status" value="1"/>
</dbReference>
<dbReference type="PANTHER" id="PTHR12029">
    <property type="entry name" value="RNA METHYLTRANSFERASE"/>
    <property type="match status" value="1"/>
</dbReference>
<keyword evidence="2 5" id="KW-0808">Transferase</keyword>
<comment type="caution">
    <text evidence="5">The sequence shown here is derived from an EMBL/GenBank/DDBJ whole genome shotgun (WGS) entry which is preliminary data.</text>
</comment>
<evidence type="ECO:0000256" key="1">
    <source>
        <dbReference type="ARBA" id="ARBA00022603"/>
    </source>
</evidence>
<dbReference type="Gene3D" id="3.40.1280.10">
    <property type="match status" value="1"/>
</dbReference>
<keyword evidence="6" id="KW-1185">Reference proteome</keyword>
<dbReference type="InterPro" id="IPR029026">
    <property type="entry name" value="tRNA_m1G_MTases_N"/>
</dbReference>
<gene>
    <name evidence="5" type="ORF">CKAN_01705300</name>
</gene>
<dbReference type="EMBL" id="QPKB01000007">
    <property type="protein sequence ID" value="RWR88071.1"/>
    <property type="molecule type" value="Genomic_DNA"/>
</dbReference>
<feature type="region of interest" description="Disordered" evidence="3">
    <location>
        <begin position="1844"/>
        <end position="1864"/>
    </location>
</feature>
<dbReference type="GO" id="GO:0030488">
    <property type="term" value="P:tRNA methylation"/>
    <property type="evidence" value="ECO:0007669"/>
    <property type="project" value="InterPro"/>
</dbReference>
<evidence type="ECO:0000259" key="4">
    <source>
        <dbReference type="Pfam" id="PF00588"/>
    </source>
</evidence>
<dbReference type="InterPro" id="IPR001537">
    <property type="entry name" value="SpoU_MeTrfase"/>
</dbReference>
<dbReference type="OrthoDB" id="241340at2759"/>
<accession>A0A443PBE6</accession>
<dbReference type="GO" id="GO:0003723">
    <property type="term" value="F:RNA binding"/>
    <property type="evidence" value="ECO:0007669"/>
    <property type="project" value="InterPro"/>
</dbReference>
<feature type="domain" description="tRNA/rRNA methyltransferase SpoU type" evidence="4">
    <location>
        <begin position="1894"/>
        <end position="1939"/>
    </location>
</feature>
<feature type="region of interest" description="Disordered" evidence="3">
    <location>
        <begin position="443"/>
        <end position="463"/>
    </location>
</feature>
<dbReference type="Proteomes" id="UP000283530">
    <property type="component" value="Unassembled WGS sequence"/>
</dbReference>
<reference evidence="5 6" key="1">
    <citation type="journal article" date="2019" name="Nat. Plants">
        <title>Stout camphor tree genome fills gaps in understanding of flowering plant genome evolution.</title>
        <authorList>
            <person name="Chaw S.M."/>
            <person name="Liu Y.C."/>
            <person name="Wu Y.W."/>
            <person name="Wang H.Y."/>
            <person name="Lin C.I."/>
            <person name="Wu C.S."/>
            <person name="Ke H.M."/>
            <person name="Chang L.Y."/>
            <person name="Hsu C.Y."/>
            <person name="Yang H.T."/>
            <person name="Sudianto E."/>
            <person name="Hsu M.H."/>
            <person name="Wu K.P."/>
            <person name="Wang L.N."/>
            <person name="Leebens-Mack J.H."/>
            <person name="Tsai I.J."/>
        </authorList>
    </citation>
    <scope>NUCLEOTIDE SEQUENCE [LARGE SCALE GENOMIC DNA]</scope>
    <source>
        <strain evidence="6">cv. Chaw 1501</strain>
        <tissue evidence="5">Young leaves</tissue>
    </source>
</reference>
<proteinExistence type="predicted"/>
<feature type="compositionally biased region" description="Basic and acidic residues" evidence="3">
    <location>
        <begin position="1851"/>
        <end position="1861"/>
    </location>
</feature>
<evidence type="ECO:0000256" key="3">
    <source>
        <dbReference type="SAM" id="MobiDB-lite"/>
    </source>
</evidence>
<dbReference type="InterPro" id="IPR045330">
    <property type="entry name" value="TRM3/TARBP1"/>
</dbReference>
<sequence>MLKTGTSLHIRSSSSSELSALQRNMASSSDRDSTATIAASLTKSFRLVPSAAVPAIIDCVLASTGLSPSSLFSSLLDAFSNLIKDLSKEESVMLDSGHSSYITSFASALCYLIKNPAGAKLDVLQSFIWRGFLPLVKIINPNDSELLDQITELLCGIVIENHAWEVMEVTLVPSSLRATGISIGLIQNEELAIYQWSRHSLIQVANGKISDSNVDQDVVLLLCESIPLSSMIHILTSLLVAAIKSFQAVESTDTLQLKVVGGHVSPEKFARHVLWDLSNMAICMLAQSSEHRSMAIRFIFPFVFTALHELSSFEVSVHGSTYIFCRGQIFRKIWECCKSLFCLGPLERQDAYRLLSLYLSYPFHIEGCKSVAVTKCVKDFDIREENMFWEEMRRGLIDKDGLVRKLSLHILKISLGHYSSSLSTEETSFNKVSSEASSFDHVSSEAKGDSKNGLLSSIDGSSMVGPMTKRGKWAEKEAYSLGVQKVNNSSEPCSNDRQRWEAFFLLYEMLEEYGTHLVEAAWTHQISKLLQFSWSDDFNMNRAGKGVCQIQMDDLECIFSWLAVLWQRGFCHENPQVRCLIMQSFLGIRWENHGNLAKLVPESFVLGPFIRGLNDAVHHKEFGVKGVYSSESIKGASIFFRQFSSYFSGSERVAFLCRIAYIVKQESFGRAGLMALAACIASASFGTRTYCECEAQWCENSSPDTVEEETAQDNLLHKTSADLLDTLRVVVENSKQHFNANYRLRVCEQVLEAASLVGTCDVPLDVLLHFLASLPRDFTDFGGLLRRKVQQWFSLSNAKHYRSNSLGTEFWDLKKLQDFPQRFIKHLPGSSIAYDDGDLDTWGFEAQRWARVLFLVVREEHHLDSIFEFLQNYGNNICEQSLALECAPLKFLILTLSLVQELQIGQERFTYYAADTSIEPEDVMISVMEEPGSIKACNVFEKFTRPFLYILDKLVSFAKSACSMFWSSPLIDDALLPCSVRGKLGGPTQRRLASSTTSAVLQAIFSVKTIASISSWCVQYEKDISLDSAFCFLWHFFWKVISSPTFDSETGAEIHLAAYEALVPVLKALSIAFSSFSLDLIVTYNKSSHPDGGQTPLLDPLALNFIQNVNDLLAVGGLARSRRAVLMNWKWLCLDALLSIPNHAIENGVHLGIDFPFFSDAVLRSIFADLVESLENAGESSVLPMLRSVRLILGLFSSERSQSLVSSCGGINTQMMLQLVHSSWILHVSCNKRRVAPIAALLSSILHYSVFNDLNMHWTIDGEKGPLKWFIEKILDEGLKSPRTIRLAALHLSGLFALFPKAIKYYIKELKLLSLYGSVAFDEDFEAELAENHDARKEVMLLAKNLDPELTEEFINTELYARIVVAVLFFKLAEIADRVQVLKENEDANIALHCGKLFLLELLDSAVHDKDLSKELYKKYSGIHRRKVRAWQMICILSRFVDDEIVLQVTSSLHICLYRNNLPSVRQYLETFAIQIYLKFPSLIGEQLIPIFHDYNMRPQALSSYVFIAANVILHARDSKLQLRHLNELLPPMIPFLTSHHHSLRAFTQLLVYQVLCKLIPAMHSSNAEVMPIEKRCFMNLKAYLAENSDCMRLRASMQGLLDSFDPITSSTPTGIFTARNEELDFECVPTSLMERVITFLNDVREDLRYSMAKDVVTIKNEILTVGETCTNMESSHKVEEGRSLKQIQEDVFLDFQKKVTLNKHEKQDTDACSSVGNPELHRLLVEMEKEDHIFSSVVQSRITTMQRMRESRQPFILVASLLDRVPNLAGLARTCEIFKAAGLAIADASIVHDKQFQLISVTAEKWVPLIEVPVCSMKLFLEKKKREGFSILGLEQTANSTPLDQYSFPKKTDSSPRETEISGEQNPLAAFSHTQLFSFSDNHISSTYNFHIQVLVLGREKEGIPVDIIHMLDACIEIPQLGVIRSLNVHVSGAIALWEYTRQQRMKKC</sequence>
<organism evidence="5 6">
    <name type="scientific">Cinnamomum micranthum f. kanehirae</name>
    <dbReference type="NCBI Taxonomy" id="337451"/>
    <lineage>
        <taxon>Eukaryota</taxon>
        <taxon>Viridiplantae</taxon>
        <taxon>Streptophyta</taxon>
        <taxon>Embryophyta</taxon>
        <taxon>Tracheophyta</taxon>
        <taxon>Spermatophyta</taxon>
        <taxon>Magnoliopsida</taxon>
        <taxon>Magnoliidae</taxon>
        <taxon>Laurales</taxon>
        <taxon>Lauraceae</taxon>
        <taxon>Cinnamomum</taxon>
    </lineage>
</organism>
<evidence type="ECO:0000313" key="5">
    <source>
        <dbReference type="EMBL" id="RWR88071.1"/>
    </source>
</evidence>
<dbReference type="InterPro" id="IPR044748">
    <property type="entry name" value="Trm3/TARBP1_C"/>
</dbReference>
<dbReference type="CDD" id="cd18091">
    <property type="entry name" value="SpoU-like_TRM3-like"/>
    <property type="match status" value="1"/>
</dbReference>
<protein>
    <submittedName>
        <fullName evidence="5">tRNA/rRNA methyltransferase</fullName>
    </submittedName>
</protein>
<keyword evidence="1 5" id="KW-0489">Methyltransferase</keyword>
<dbReference type="GO" id="GO:0016423">
    <property type="term" value="F:tRNA (guanine) methyltransferase activity"/>
    <property type="evidence" value="ECO:0007669"/>
    <property type="project" value="InterPro"/>
</dbReference>
<dbReference type="STRING" id="337451.A0A443PBE6"/>
<dbReference type="PANTHER" id="PTHR12029:SF11">
    <property type="entry name" value="METHYLTRANSFERASE TARBP1-RELATED"/>
    <property type="match status" value="1"/>
</dbReference>
<name>A0A443PBE6_9MAGN</name>
<evidence type="ECO:0000256" key="2">
    <source>
        <dbReference type="ARBA" id="ARBA00022679"/>
    </source>
</evidence>
<evidence type="ECO:0000313" key="6">
    <source>
        <dbReference type="Proteomes" id="UP000283530"/>
    </source>
</evidence>